<organism evidence="1 2">
    <name type="scientific">Brassica napus</name>
    <name type="common">Rape</name>
    <dbReference type="NCBI Taxonomy" id="3708"/>
    <lineage>
        <taxon>Eukaryota</taxon>
        <taxon>Viridiplantae</taxon>
        <taxon>Streptophyta</taxon>
        <taxon>Embryophyta</taxon>
        <taxon>Tracheophyta</taxon>
        <taxon>Spermatophyta</taxon>
        <taxon>Magnoliopsida</taxon>
        <taxon>eudicotyledons</taxon>
        <taxon>Gunneridae</taxon>
        <taxon>Pentapetalae</taxon>
        <taxon>rosids</taxon>
        <taxon>malvids</taxon>
        <taxon>Brassicales</taxon>
        <taxon>Brassicaceae</taxon>
        <taxon>Brassiceae</taxon>
        <taxon>Brassica</taxon>
    </lineage>
</organism>
<dbReference type="EMBL" id="JAGKQM010000013">
    <property type="protein sequence ID" value="KAH0891170.1"/>
    <property type="molecule type" value="Genomic_DNA"/>
</dbReference>
<evidence type="ECO:0000313" key="1">
    <source>
        <dbReference type="EMBL" id="KAH0891170.1"/>
    </source>
</evidence>
<keyword evidence="2" id="KW-1185">Reference proteome</keyword>
<dbReference type="Proteomes" id="UP000824890">
    <property type="component" value="Unassembled WGS sequence"/>
</dbReference>
<sequence length="160" mass="17499">MSTGGTVTYTHQPRPPSSIVHFSATNSSMESEILLASTVSPSPTSMLADAFEIHSLFGCRADRVRFSAKSSQLGLCTLDVAYGSRASHRKLLPVNISTRCINVVFDYHLGEQSPWNKSKVFIGYDSPQDSFIFSYFVMLFSLVLPLVSESSTSVVNVVAH</sequence>
<reference evidence="1 2" key="1">
    <citation type="submission" date="2021-05" db="EMBL/GenBank/DDBJ databases">
        <title>Genome Assembly of Synthetic Allotetraploid Brassica napus Reveals Homoeologous Exchanges between Subgenomes.</title>
        <authorList>
            <person name="Davis J.T."/>
        </authorList>
    </citation>
    <scope>NUCLEOTIDE SEQUENCE [LARGE SCALE GENOMIC DNA]</scope>
    <source>
        <strain evidence="2">cv. Da-Ae</strain>
        <tissue evidence="1">Seedling</tissue>
    </source>
</reference>
<comment type="caution">
    <text evidence="1">The sequence shown here is derived from an EMBL/GenBank/DDBJ whole genome shotgun (WGS) entry which is preliminary data.</text>
</comment>
<proteinExistence type="predicted"/>
<name>A0ABQ8AF66_BRANA</name>
<gene>
    <name evidence="1" type="ORF">HID58_053599</name>
</gene>
<protein>
    <submittedName>
        <fullName evidence="1">Uncharacterized protein</fullName>
    </submittedName>
</protein>
<evidence type="ECO:0000313" key="2">
    <source>
        <dbReference type="Proteomes" id="UP000824890"/>
    </source>
</evidence>
<accession>A0ABQ8AF66</accession>